<gene>
    <name evidence="1" type="ORF">CDA63_09220</name>
</gene>
<sequence>MLGRWEWQQTATSNKIALTPANTGHHMAVHFDQRGRARFYQDDKLVSAAAFTLRRDGMGFHEPVRHIITYRGYQVTQYYSVIGNQLQLQDTDGRVATHSYIRVVSGPKNTLGSADPSLRLLHASNP</sequence>
<accession>A0A246FKU5</accession>
<evidence type="ECO:0008006" key="3">
    <source>
        <dbReference type="Google" id="ProtNLM"/>
    </source>
</evidence>
<evidence type="ECO:0000313" key="2">
    <source>
        <dbReference type="Proteomes" id="UP000197277"/>
    </source>
</evidence>
<name>A0A246FKU5_9BACT</name>
<organism evidence="1 2">
    <name type="scientific">Hymenobacter amundsenii</name>
    <dbReference type="NCBI Taxonomy" id="2006685"/>
    <lineage>
        <taxon>Bacteria</taxon>
        <taxon>Pseudomonadati</taxon>
        <taxon>Bacteroidota</taxon>
        <taxon>Cytophagia</taxon>
        <taxon>Cytophagales</taxon>
        <taxon>Hymenobacteraceae</taxon>
        <taxon>Hymenobacter</taxon>
    </lineage>
</organism>
<comment type="caution">
    <text evidence="1">The sequence shown here is derived from an EMBL/GenBank/DDBJ whole genome shotgun (WGS) entry which is preliminary data.</text>
</comment>
<reference evidence="1 2" key="1">
    <citation type="submission" date="2017-06" db="EMBL/GenBank/DDBJ databases">
        <title>Hymenobacter amundsenii sp. nov. isolated from regoliths in Antarctica.</title>
        <authorList>
            <person name="Sedlacek I."/>
            <person name="Kralova S."/>
            <person name="Pantucek R."/>
            <person name="Svec P."/>
            <person name="Holochova P."/>
            <person name="Stankova E."/>
            <person name="Vrbovska V."/>
            <person name="Busse H.-J."/>
        </authorList>
    </citation>
    <scope>NUCLEOTIDE SEQUENCE [LARGE SCALE GENOMIC DNA]</scope>
    <source>
        <strain evidence="1 2">CCM 8682</strain>
    </source>
</reference>
<keyword evidence="2" id="KW-1185">Reference proteome</keyword>
<dbReference type="AlphaFoldDB" id="A0A246FKU5"/>
<dbReference type="EMBL" id="NIRR01000012">
    <property type="protein sequence ID" value="OWP63377.1"/>
    <property type="molecule type" value="Genomic_DNA"/>
</dbReference>
<proteinExistence type="predicted"/>
<dbReference type="Proteomes" id="UP000197277">
    <property type="component" value="Unassembled WGS sequence"/>
</dbReference>
<evidence type="ECO:0000313" key="1">
    <source>
        <dbReference type="EMBL" id="OWP63377.1"/>
    </source>
</evidence>
<protein>
    <recommendedName>
        <fullName evidence="3">Lipocalin-like domain-containing protein</fullName>
    </recommendedName>
</protein>